<evidence type="ECO:0000313" key="1">
    <source>
        <dbReference type="EMBL" id="KAF9442457.1"/>
    </source>
</evidence>
<dbReference type="AlphaFoldDB" id="A0A9P5X1A6"/>
<name>A0A9P5X1A6_9AGAR</name>
<dbReference type="EMBL" id="MU151630">
    <property type="protein sequence ID" value="KAF9442457.1"/>
    <property type="molecule type" value="Genomic_DNA"/>
</dbReference>
<accession>A0A9P5X1A6</accession>
<gene>
    <name evidence="1" type="ORF">P691DRAFT_765212</name>
</gene>
<keyword evidence="2" id="KW-1185">Reference proteome</keyword>
<evidence type="ECO:0000313" key="2">
    <source>
        <dbReference type="Proteomes" id="UP000807342"/>
    </source>
</evidence>
<dbReference type="InterPro" id="IPR031755">
    <property type="entry name" value="Inhibitor_I66"/>
</dbReference>
<dbReference type="Proteomes" id="UP000807342">
    <property type="component" value="Unassembled WGS sequence"/>
</dbReference>
<dbReference type="Pfam" id="PF16850">
    <property type="entry name" value="Inhibitor_I66"/>
    <property type="match status" value="1"/>
</dbReference>
<reference evidence="1" key="1">
    <citation type="submission" date="2020-11" db="EMBL/GenBank/DDBJ databases">
        <authorList>
            <consortium name="DOE Joint Genome Institute"/>
            <person name="Ahrendt S."/>
            <person name="Riley R."/>
            <person name="Andreopoulos W."/>
            <person name="Labutti K."/>
            <person name="Pangilinan J."/>
            <person name="Ruiz-Duenas F.J."/>
            <person name="Barrasa J.M."/>
            <person name="Sanchez-Garcia M."/>
            <person name="Camarero S."/>
            <person name="Miyauchi S."/>
            <person name="Serrano A."/>
            <person name="Linde D."/>
            <person name="Babiker R."/>
            <person name="Drula E."/>
            <person name="Ayuso-Fernandez I."/>
            <person name="Pacheco R."/>
            <person name="Padilla G."/>
            <person name="Ferreira P."/>
            <person name="Barriuso J."/>
            <person name="Kellner H."/>
            <person name="Castanera R."/>
            <person name="Alfaro M."/>
            <person name="Ramirez L."/>
            <person name="Pisabarro A.G."/>
            <person name="Kuo A."/>
            <person name="Tritt A."/>
            <person name="Lipzen A."/>
            <person name="He G."/>
            <person name="Yan M."/>
            <person name="Ng V."/>
            <person name="Cullen D."/>
            <person name="Martin F."/>
            <person name="Rosso M.-N."/>
            <person name="Henrissat B."/>
            <person name="Hibbett D."/>
            <person name="Martinez A.T."/>
            <person name="Grigoriev I.V."/>
        </authorList>
    </citation>
    <scope>NUCLEOTIDE SEQUENCE</scope>
    <source>
        <strain evidence="1">MF-IS2</strain>
    </source>
</reference>
<organism evidence="1 2">
    <name type="scientific">Macrolepiota fuliginosa MF-IS2</name>
    <dbReference type="NCBI Taxonomy" id="1400762"/>
    <lineage>
        <taxon>Eukaryota</taxon>
        <taxon>Fungi</taxon>
        <taxon>Dikarya</taxon>
        <taxon>Basidiomycota</taxon>
        <taxon>Agaricomycotina</taxon>
        <taxon>Agaricomycetes</taxon>
        <taxon>Agaricomycetidae</taxon>
        <taxon>Agaricales</taxon>
        <taxon>Agaricineae</taxon>
        <taxon>Agaricaceae</taxon>
        <taxon>Macrolepiota</taxon>
    </lineage>
</organism>
<sequence>MAVAPGRYAITWGTDGTNVGRMAVGEPDTMGPKPVIVGADTAPLWVVAGMPGGLFSLATRNTLVDKIDGYIFGLLQDPPNAPDWEITGVDGGCQIRVPRTTLVWTVPAGAPPGQIVLADNIGGAGQVFNFIPAL</sequence>
<dbReference type="GO" id="GO:0004867">
    <property type="term" value="F:serine-type endopeptidase inhibitor activity"/>
    <property type="evidence" value="ECO:0007669"/>
    <property type="project" value="InterPro"/>
</dbReference>
<proteinExistence type="predicted"/>
<protein>
    <submittedName>
        <fullName evidence="1">Uncharacterized protein</fullName>
    </submittedName>
</protein>
<comment type="caution">
    <text evidence="1">The sequence shown here is derived from an EMBL/GenBank/DDBJ whole genome shotgun (WGS) entry which is preliminary data.</text>
</comment>
<dbReference type="Gene3D" id="2.80.10.50">
    <property type="match status" value="1"/>
</dbReference>